<evidence type="ECO:0000313" key="2">
    <source>
        <dbReference type="EMBL" id="PIR97190.1"/>
    </source>
</evidence>
<dbReference type="AlphaFoldDB" id="A0A2H0VFX0"/>
<dbReference type="Proteomes" id="UP000230557">
    <property type="component" value="Unassembled WGS sequence"/>
</dbReference>
<evidence type="ECO:0000259" key="1">
    <source>
        <dbReference type="PROSITE" id="PS51688"/>
    </source>
</evidence>
<comment type="caution">
    <text evidence="2">The sequence shown here is derived from an EMBL/GenBank/DDBJ whole genome shotgun (WGS) entry which is preliminary data.</text>
</comment>
<dbReference type="Pfam" id="PF13884">
    <property type="entry name" value="Peptidase_S74"/>
    <property type="match status" value="1"/>
</dbReference>
<dbReference type="PROSITE" id="PS51688">
    <property type="entry name" value="ICA"/>
    <property type="match status" value="1"/>
</dbReference>
<dbReference type="InterPro" id="IPR030392">
    <property type="entry name" value="S74_ICA"/>
</dbReference>
<protein>
    <recommendedName>
        <fullName evidence="1">Peptidase S74 domain-containing protein</fullName>
    </recommendedName>
</protein>
<reference evidence="3" key="1">
    <citation type="submission" date="2017-09" db="EMBL/GenBank/DDBJ databases">
        <title>Depth-based differentiation of microbial function through sediment-hosted aquifers and enrichment of novel symbionts in the deep terrestrial subsurface.</title>
        <authorList>
            <person name="Probst A.J."/>
            <person name="Ladd B."/>
            <person name="Jarett J.K."/>
            <person name="Geller-Mcgrath D.E."/>
            <person name="Sieber C.M.K."/>
            <person name="Emerson J.B."/>
            <person name="Anantharaman K."/>
            <person name="Thomas B.C."/>
            <person name="Malmstrom R."/>
            <person name="Stieglmeier M."/>
            <person name="Klingl A."/>
            <person name="Woyke T."/>
            <person name="Ryan C.M."/>
            <person name="Banfield J.F."/>
        </authorList>
    </citation>
    <scope>NUCLEOTIDE SEQUENCE [LARGE SCALE GENOMIC DNA]</scope>
</reference>
<accession>A0A2H0VFX0</accession>
<feature type="non-terminal residue" evidence="2">
    <location>
        <position position="1"/>
    </location>
</feature>
<gene>
    <name evidence="2" type="ORF">COT91_02700</name>
</gene>
<dbReference type="InterPro" id="IPR036388">
    <property type="entry name" value="WH-like_DNA-bd_sf"/>
</dbReference>
<evidence type="ECO:0000313" key="3">
    <source>
        <dbReference type="Proteomes" id="UP000230557"/>
    </source>
</evidence>
<organism evidence="2 3">
    <name type="scientific">Candidatus Doudnabacteria bacterium CG10_big_fil_rev_8_21_14_0_10_41_10</name>
    <dbReference type="NCBI Taxonomy" id="1974551"/>
    <lineage>
        <taxon>Bacteria</taxon>
        <taxon>Candidatus Doudnaibacteriota</taxon>
    </lineage>
</organism>
<feature type="domain" description="Peptidase S74" evidence="1">
    <location>
        <begin position="606"/>
        <end position="697"/>
    </location>
</feature>
<proteinExistence type="predicted"/>
<sequence>LPVTNGGTGANTVAGARTNLGLGTSDTVSFGSLGVGTTNPQNSLAIEYNAPSSAGMSIKNLDPVSSISGIEFLNEDGISRLQIGYNNFRNESFVWSGYSDPIKFGTSNQERMRISPTGDVGIGTTTPNAKFQVVGNIVGSTLSDGTVSITGGTITGAGDITAGGVITGTGSGLTGLNASNLSSGTVPTARIAGSYTGITGVGTVTAGTWQGSAISSTYLDTNVILSSEIDTSAELESLISGETGSGALVFGTAPVLASPTFSGNVYFPGSGIWNSTGNVGIGTTNPGATFDVQGAAQFGSGNVDLINSTGKIAAINTTYFASVDGSALTNLNASNLSSGTVASARISGSYTGITGTGALAAGSISSGFGNINIGTSIFTGNGSGLTTLNASNLSSGTVADARITGSYTGLTNLTGSGTSTFGSFILSSDGTAASPAIRWSADADTGIYRTAWGNVGFSAGNYTRMYVSSIGYVAMGDLESFLFTPNVGNKLYVGGASSSLAASERMVDFEYTNTMNDDGPFFQYGFQVEASNSGSDAAGTYFYAIHGKGSNLQTNTAGGAIHESYGVYGEAVGNTNGSSYARGIWCSSTGADNNQCGGNQAWTNTSDARVKTNVTRIDGALDILNSLRGVRFQRTDDGSDKVHVGFLAQEVFPYVPEIVYYDEAADLYSMGYAELTAVIVNAVQEQNQIVLQNKENIASANIQIDSTGEVLDVVQVQNQQLVNSQNNLLNQINLANNIQDQQNASTSATLQTIDNRLSAIEDMKNDTDAVIAGLQDRISQLESLFAAQTATEVANLEPNTDVLGVSDQLDLGALTVTGETNLNNLGVTGDITAGLLSIKGFDDELATPSASISTISGPLKIQDQAAGDLEIMGGKVLINTDGNIVVQGSITVNKLNVDESNESTKSIGQAIIPAGEDTAIIDTNSVTDNSKIFLTVQNLLVPVTIIEKIPGESFTIKIGSKEEVDVKVDWLVVN</sequence>
<name>A0A2H0VFX0_9BACT</name>
<dbReference type="Gene3D" id="1.10.10.10">
    <property type="entry name" value="Winged helix-like DNA-binding domain superfamily/Winged helix DNA-binding domain"/>
    <property type="match status" value="1"/>
</dbReference>
<dbReference type="EMBL" id="PFAJ01000038">
    <property type="protein sequence ID" value="PIR97190.1"/>
    <property type="molecule type" value="Genomic_DNA"/>
</dbReference>